<keyword evidence="1" id="KW-0812">Transmembrane</keyword>
<name>A0A8J5GHD0_ZINOF</name>
<dbReference type="Proteomes" id="UP000734854">
    <property type="component" value="Unassembled WGS sequence"/>
</dbReference>
<feature type="transmembrane region" description="Helical" evidence="1">
    <location>
        <begin position="239"/>
        <end position="260"/>
    </location>
</feature>
<dbReference type="EMBL" id="JACMSC010000010">
    <property type="protein sequence ID" value="KAG6503614.1"/>
    <property type="molecule type" value="Genomic_DNA"/>
</dbReference>
<keyword evidence="3" id="KW-1185">Reference proteome</keyword>
<dbReference type="PANTHER" id="PTHR36073">
    <property type="match status" value="1"/>
</dbReference>
<evidence type="ECO:0000313" key="3">
    <source>
        <dbReference type="Proteomes" id="UP000734854"/>
    </source>
</evidence>
<keyword evidence="1" id="KW-1133">Transmembrane helix</keyword>
<gene>
    <name evidence="2" type="ORF">ZIOFF_035930</name>
</gene>
<evidence type="ECO:0000313" key="2">
    <source>
        <dbReference type="EMBL" id="KAG6503614.1"/>
    </source>
</evidence>
<comment type="caution">
    <text evidence="2">The sequence shown here is derived from an EMBL/GenBank/DDBJ whole genome shotgun (WGS) entry which is preliminary data.</text>
</comment>
<accession>A0A8J5GHD0</accession>
<dbReference type="PANTHER" id="PTHR36073:SF1">
    <property type="entry name" value="OS01G0962100 PROTEIN"/>
    <property type="match status" value="1"/>
</dbReference>
<keyword evidence="1" id="KW-0472">Membrane</keyword>
<evidence type="ECO:0000256" key="1">
    <source>
        <dbReference type="SAM" id="Phobius"/>
    </source>
</evidence>
<feature type="transmembrane region" description="Helical" evidence="1">
    <location>
        <begin position="212"/>
        <end position="233"/>
    </location>
</feature>
<reference evidence="2 3" key="1">
    <citation type="submission" date="2020-08" db="EMBL/GenBank/DDBJ databases">
        <title>Plant Genome Project.</title>
        <authorList>
            <person name="Zhang R.-G."/>
        </authorList>
    </citation>
    <scope>NUCLEOTIDE SEQUENCE [LARGE SCALE GENOMIC DNA]</scope>
    <source>
        <tissue evidence="2">Rhizome</tissue>
    </source>
</reference>
<sequence>MIGAAQSADPHAQHEVAARRCRRRFRGFVFILVSLRRHSRSTSRVATPVAFLSARRGLSRPAPPVVISSSSGPTTMEDAVNLSSFCNGDADMFDPDALFLGPDPVPAGIEDGRSCHVAMVAGRSPTLMFLGVINFDSSDKFELWQMQKLYEQKSRLKEVKGKNLRDDRASYGKDVRRVTTPSDLDHGKDEQVVGEKEISFIVGEALRQRRTVALLQSLFSTILSLLVSVIIWFAEDACVPLVIALFTVVVISLGSVREFLSTIRNKPASDAVALLSINCFMLGALSAPILPIVARMVTPSLIRFADRLF</sequence>
<proteinExistence type="predicted"/>
<protein>
    <submittedName>
        <fullName evidence="2">Uncharacterized protein</fullName>
    </submittedName>
</protein>
<feature type="transmembrane region" description="Helical" evidence="1">
    <location>
        <begin position="272"/>
        <end position="294"/>
    </location>
</feature>
<dbReference type="AlphaFoldDB" id="A0A8J5GHD0"/>
<organism evidence="2 3">
    <name type="scientific">Zingiber officinale</name>
    <name type="common">Ginger</name>
    <name type="synonym">Amomum zingiber</name>
    <dbReference type="NCBI Taxonomy" id="94328"/>
    <lineage>
        <taxon>Eukaryota</taxon>
        <taxon>Viridiplantae</taxon>
        <taxon>Streptophyta</taxon>
        <taxon>Embryophyta</taxon>
        <taxon>Tracheophyta</taxon>
        <taxon>Spermatophyta</taxon>
        <taxon>Magnoliopsida</taxon>
        <taxon>Liliopsida</taxon>
        <taxon>Zingiberales</taxon>
        <taxon>Zingiberaceae</taxon>
        <taxon>Zingiber</taxon>
    </lineage>
</organism>